<comment type="caution">
    <text evidence="1">The sequence shown here is derived from an EMBL/GenBank/DDBJ whole genome shotgun (WGS) entry which is preliminary data.</text>
</comment>
<gene>
    <name evidence="1" type="ORF">FH966_01620</name>
</gene>
<dbReference type="AlphaFoldDB" id="A0A549YF64"/>
<sequence>MMAVENTRHPLRPASEVMKLERIGAFRLTSLSFLRILMRHMMRENWTITCTAFELDDEGHGHAIYSVQTPTHDFSFLAISTKISDEERSDRVISQKWDVTFSLSEGTITDEKLNRMKENLPKQEAGRGDAADLVWSRANKSNRIFDYVIDCLIAKEQPDPKILNEVGYLLRTTAVYGNGKFGIAPYEKMKDNHPFNGPFQAQMFAVYMLRHFSFDLVEHIAKRRDPEAVSLDPEVKRFIGTGNATGLGMAPFLISHPRLIHQWIYVREKAIARVKDIKPTQDDLMLLIHWLDRVANYFDESRLIDRQIFVKPEKLAEQSRFLKERVLEYLEVGTFAGIPTNDVWEGLSETAAETVSIEMQELLHTVLLEIYADHVIDLEQCMNVEETYQIVPRMTIQELKNLINYQYQWAFQYDFTDPDEKYYFWYRSEEKEEPRLGVRGEEPGDDREMPMNIAEQVQGLYEILQHAPPEEMVASFILRHPRYKGIIQRIQSLDGYEYGEIQANLLSKDMMPLHLLRCKLSFFGAERFNPKSNRWVRITLFQGAPLVEEIGEPFPDNWVFPHLPTIEGDKHESSTK</sequence>
<evidence type="ECO:0000313" key="2">
    <source>
        <dbReference type="Proteomes" id="UP000319280"/>
    </source>
</evidence>
<keyword evidence="2" id="KW-1185">Reference proteome</keyword>
<dbReference type="RefSeq" id="WP_142789815.1">
    <property type="nucleotide sequence ID" value="NZ_VJMZ01000001.1"/>
</dbReference>
<protein>
    <submittedName>
        <fullName evidence="1">Uncharacterized protein</fullName>
    </submittedName>
</protein>
<accession>A0A549YF64</accession>
<dbReference type="Proteomes" id="UP000319280">
    <property type="component" value="Unassembled WGS sequence"/>
</dbReference>
<dbReference type="EMBL" id="VJMZ01000001">
    <property type="protein sequence ID" value="TRM10522.1"/>
    <property type="molecule type" value="Genomic_DNA"/>
</dbReference>
<organism evidence="1 2">
    <name type="scientific">Lentibacillus cibarius</name>
    <dbReference type="NCBI Taxonomy" id="2583219"/>
    <lineage>
        <taxon>Bacteria</taxon>
        <taxon>Bacillati</taxon>
        <taxon>Bacillota</taxon>
        <taxon>Bacilli</taxon>
        <taxon>Bacillales</taxon>
        <taxon>Bacillaceae</taxon>
        <taxon>Lentibacillus</taxon>
    </lineage>
</organism>
<reference evidence="1 2" key="1">
    <citation type="submission" date="2019-07" db="EMBL/GenBank/DDBJ databases">
        <title>Genomic analysis of Lentibacillus sp. NKC851-2.</title>
        <authorList>
            <person name="Oh Y.J."/>
        </authorList>
    </citation>
    <scope>NUCLEOTIDE SEQUENCE [LARGE SCALE GENOMIC DNA]</scope>
    <source>
        <strain evidence="1 2">NKC851-2</strain>
    </source>
</reference>
<proteinExistence type="predicted"/>
<name>A0A549YF64_9BACI</name>
<evidence type="ECO:0000313" key="1">
    <source>
        <dbReference type="EMBL" id="TRM10522.1"/>
    </source>
</evidence>